<keyword evidence="3" id="KW-1185">Reference proteome</keyword>
<feature type="transmembrane region" description="Helical" evidence="1">
    <location>
        <begin position="135"/>
        <end position="154"/>
    </location>
</feature>
<feature type="transmembrane region" description="Helical" evidence="1">
    <location>
        <begin position="63"/>
        <end position="83"/>
    </location>
</feature>
<feature type="transmembrane region" description="Helical" evidence="1">
    <location>
        <begin position="6"/>
        <end position="23"/>
    </location>
</feature>
<dbReference type="RefSeq" id="WP_310306142.1">
    <property type="nucleotide sequence ID" value="NZ_BAAAXB010000001.1"/>
</dbReference>
<keyword evidence="1" id="KW-0472">Membrane</keyword>
<accession>A0ABU1PS24</accession>
<keyword evidence="1" id="KW-0812">Transmembrane</keyword>
<evidence type="ECO:0000256" key="1">
    <source>
        <dbReference type="SAM" id="Phobius"/>
    </source>
</evidence>
<organism evidence="2 3">
    <name type="scientific">Saccharothrix longispora</name>
    <dbReference type="NCBI Taxonomy" id="33920"/>
    <lineage>
        <taxon>Bacteria</taxon>
        <taxon>Bacillati</taxon>
        <taxon>Actinomycetota</taxon>
        <taxon>Actinomycetes</taxon>
        <taxon>Pseudonocardiales</taxon>
        <taxon>Pseudonocardiaceae</taxon>
        <taxon>Saccharothrix</taxon>
    </lineage>
</organism>
<feature type="transmembrane region" description="Helical" evidence="1">
    <location>
        <begin position="103"/>
        <end position="123"/>
    </location>
</feature>
<sequence>MNLLFWLVLTASVTTVSFLLGAPKAVRRAWGASGLLVYAVSAVLLATATTFGVLVLLGGAGDSTAVVVVVTSGVTTAALAASVKSRPAARTRRAGSRKVRVPFFLFGKVVTLAVPVGLGYLLVEDGLDGLVESRVHVLILPLVIVAGLFFDAALRRQKAEDEADAVIGEGAVVYIRGFDLERTRFARTSANQEAGTALGVTYKSNRLRRGTATFGEFFAPTVRERLGPWQHMGNLTDYLPPHGGTPVYTDDEQWREQFTCLVEHSRCVITFPHFYRQLRYELSVIRSVNAHQRLFVLTPPSHSRRKPEQITVVQWERWKAFATAAARPHEDFAVPGYDLGEHPGPGAVVAFDTDGNAVVLRTRALTPLDYVSTIQKHLDRIARDAVPRGATE</sequence>
<dbReference type="EMBL" id="JAVDSG010000001">
    <property type="protein sequence ID" value="MDR6593434.1"/>
    <property type="molecule type" value="Genomic_DNA"/>
</dbReference>
<feature type="transmembrane region" description="Helical" evidence="1">
    <location>
        <begin position="35"/>
        <end position="57"/>
    </location>
</feature>
<name>A0ABU1PS24_9PSEU</name>
<protein>
    <submittedName>
        <fullName evidence="2">Uncharacterized protein</fullName>
    </submittedName>
</protein>
<evidence type="ECO:0000313" key="2">
    <source>
        <dbReference type="EMBL" id="MDR6593434.1"/>
    </source>
</evidence>
<comment type="caution">
    <text evidence="2">The sequence shown here is derived from an EMBL/GenBank/DDBJ whole genome shotgun (WGS) entry which is preliminary data.</text>
</comment>
<evidence type="ECO:0000313" key="3">
    <source>
        <dbReference type="Proteomes" id="UP001268819"/>
    </source>
</evidence>
<proteinExistence type="predicted"/>
<reference evidence="2 3" key="1">
    <citation type="submission" date="2023-07" db="EMBL/GenBank/DDBJ databases">
        <title>Sequencing the genomes of 1000 actinobacteria strains.</title>
        <authorList>
            <person name="Klenk H.-P."/>
        </authorList>
    </citation>
    <scope>NUCLEOTIDE SEQUENCE [LARGE SCALE GENOMIC DNA]</scope>
    <source>
        <strain evidence="2 3">DSM 43749</strain>
    </source>
</reference>
<dbReference type="Proteomes" id="UP001268819">
    <property type="component" value="Unassembled WGS sequence"/>
</dbReference>
<gene>
    <name evidence="2" type="ORF">J2S66_001818</name>
</gene>
<keyword evidence="1" id="KW-1133">Transmembrane helix</keyword>